<evidence type="ECO:0000313" key="3">
    <source>
        <dbReference type="Proteomes" id="UP001189429"/>
    </source>
</evidence>
<name>A0ABN9RFY8_9DINO</name>
<gene>
    <name evidence="2" type="ORF">PCOR1329_LOCUS20376</name>
</gene>
<organism evidence="2 3">
    <name type="scientific">Prorocentrum cordatum</name>
    <dbReference type="NCBI Taxonomy" id="2364126"/>
    <lineage>
        <taxon>Eukaryota</taxon>
        <taxon>Sar</taxon>
        <taxon>Alveolata</taxon>
        <taxon>Dinophyceae</taxon>
        <taxon>Prorocentrales</taxon>
        <taxon>Prorocentraceae</taxon>
        <taxon>Prorocentrum</taxon>
    </lineage>
</organism>
<dbReference type="EMBL" id="CAUYUJ010006608">
    <property type="protein sequence ID" value="CAK0817963.1"/>
    <property type="molecule type" value="Genomic_DNA"/>
</dbReference>
<comment type="caution">
    <text evidence="2">The sequence shown here is derived from an EMBL/GenBank/DDBJ whole genome shotgun (WGS) entry which is preliminary data.</text>
</comment>
<feature type="compositionally biased region" description="Basic and acidic residues" evidence="1">
    <location>
        <begin position="342"/>
        <end position="371"/>
    </location>
</feature>
<keyword evidence="3" id="KW-1185">Reference proteome</keyword>
<dbReference type="Proteomes" id="UP001189429">
    <property type="component" value="Unassembled WGS sequence"/>
</dbReference>
<accession>A0ABN9RFY8</accession>
<feature type="compositionally biased region" description="Polar residues" evidence="1">
    <location>
        <begin position="135"/>
        <end position="154"/>
    </location>
</feature>
<feature type="compositionally biased region" description="Basic residues" evidence="1">
    <location>
        <begin position="205"/>
        <end position="225"/>
    </location>
</feature>
<proteinExistence type="predicted"/>
<sequence length="371" mass="39247">GRPRGPSPARGVAFRAARAPRHETPRARGRRTVTPWPGAQEAAACGRRCARGTRLQDSPEANRRVGSASGPGTGGRSAESVTPPGERGAGHRMAGALPLQDGRTHSSSEARGESQTPPAATVRGKRIDNLRYPTQALNAGYTGSLSTRGNQTGTKVGAGPGDPPTTRTWPRPGPPVALVRQPGGSLLQDIPRNDSAVHCSCAVHRQRVKRHGSPRRRGARTRRKASIVASGHPQVGTSPLTKRDVPASRVAVPCPHRPRGELARPRLPAGQARRPTGSLTSRRGGDSLGASVAQVACTPSLDASSQAEAGAAGPPARRPRGPQRWAARERQREAAAATLPMGRREEEETGGEEKGERRREGRENNDRHKAL</sequence>
<feature type="compositionally biased region" description="Basic and acidic residues" evidence="1">
    <location>
        <begin position="102"/>
        <end position="112"/>
    </location>
</feature>
<feature type="region of interest" description="Disordered" evidence="1">
    <location>
        <begin position="1"/>
        <end position="174"/>
    </location>
</feature>
<evidence type="ECO:0000256" key="1">
    <source>
        <dbReference type="SAM" id="MobiDB-lite"/>
    </source>
</evidence>
<evidence type="ECO:0000313" key="2">
    <source>
        <dbReference type="EMBL" id="CAK0817963.1"/>
    </source>
</evidence>
<feature type="region of interest" description="Disordered" evidence="1">
    <location>
        <begin position="205"/>
        <end position="371"/>
    </location>
</feature>
<reference evidence="2" key="1">
    <citation type="submission" date="2023-10" db="EMBL/GenBank/DDBJ databases">
        <authorList>
            <person name="Chen Y."/>
            <person name="Shah S."/>
            <person name="Dougan E. K."/>
            <person name="Thang M."/>
            <person name="Chan C."/>
        </authorList>
    </citation>
    <scope>NUCLEOTIDE SEQUENCE [LARGE SCALE GENOMIC DNA]</scope>
</reference>
<protein>
    <submittedName>
        <fullName evidence="2">Uncharacterized protein</fullName>
    </submittedName>
</protein>
<feature type="non-terminal residue" evidence="2">
    <location>
        <position position="1"/>
    </location>
</feature>